<dbReference type="AlphaFoldDB" id="A0A679I8H1"/>
<protein>
    <submittedName>
        <fullName evidence="1">Uncharacterized protein</fullName>
    </submittedName>
</protein>
<dbReference type="Proteomes" id="UP000463961">
    <property type="component" value="Chromosome"/>
</dbReference>
<dbReference type="Gene3D" id="1.10.287.1490">
    <property type="match status" value="1"/>
</dbReference>
<evidence type="ECO:0000313" key="1">
    <source>
        <dbReference type="EMBL" id="BBU68167.1"/>
    </source>
</evidence>
<accession>A0A679I8H1</accession>
<gene>
    <name evidence="1" type="ORF">ICHIAU1_04500</name>
</gene>
<name>A0A679I8H1_9RHOO</name>
<proteinExistence type="predicted"/>
<keyword evidence="2" id="KW-1185">Reference proteome</keyword>
<sequence>MQLELTLSAWRPIVRAMDSNLSLLDQKISQLIALLDQSREQNAQLRTRLETADARCRELETQMNTARNKLEQVLDRLPETVNLS</sequence>
<evidence type="ECO:0000313" key="2">
    <source>
        <dbReference type="Proteomes" id="UP000463961"/>
    </source>
</evidence>
<organism evidence="1 2">
    <name type="scientific">Fluviibacter phosphoraccumulans</name>
    <dbReference type="NCBI Taxonomy" id="1751046"/>
    <lineage>
        <taxon>Bacteria</taxon>
        <taxon>Pseudomonadati</taxon>
        <taxon>Pseudomonadota</taxon>
        <taxon>Betaproteobacteria</taxon>
        <taxon>Rhodocyclales</taxon>
        <taxon>Fluviibacteraceae</taxon>
        <taxon>Fluviibacter</taxon>
    </lineage>
</organism>
<reference evidence="2" key="1">
    <citation type="submission" date="2020-01" db="EMBL/GenBank/DDBJ databases">
        <title>Phosphoaccumulans saitamaens gen. nov., sp. nov., a polyphosphate accumulating bacterium isolated from surface river water.</title>
        <authorList>
            <person name="Watanabe K."/>
            <person name="Suda W."/>
        </authorList>
    </citation>
    <scope>NUCLEOTIDE SEQUENCE [LARGE SCALE GENOMIC DNA]</scope>
    <source>
        <strain evidence="2">ICHIAU1</strain>
    </source>
</reference>
<dbReference type="EMBL" id="AP022345">
    <property type="protein sequence ID" value="BBU68167.1"/>
    <property type="molecule type" value="Genomic_DNA"/>
</dbReference>